<keyword evidence="2" id="KW-1185">Reference proteome</keyword>
<evidence type="ECO:0000313" key="2">
    <source>
        <dbReference type="Proteomes" id="UP000193144"/>
    </source>
</evidence>
<dbReference type="AlphaFoldDB" id="A0A1Y1Z590"/>
<gene>
    <name evidence="1" type="ORF">BCR34DRAFT_53413</name>
</gene>
<protein>
    <submittedName>
        <fullName evidence="1">Uncharacterized protein</fullName>
    </submittedName>
</protein>
<sequence>MSLPTGRPPYNAEGIKYPSSTTLKSTTHSFSSIFTTLRTAYFFFRSGTPQISRFIPSSHQPARSAMSSIQLLGAALFLFNGANAVPMPQLNPFVNVTNTTSTVFTGPTSIPIPTINATSVAILNGKRYFAAPRSRRQIFVSSIPIVTADPSTMIVAPSSGFPTEPASSIIIIEPTPISSDDTFTTATIFDPVTFTVDPISTFVESSVVASEPTFVS</sequence>
<name>A0A1Y1Z590_9PLEO</name>
<organism evidence="1 2">
    <name type="scientific">Clohesyomyces aquaticus</name>
    <dbReference type="NCBI Taxonomy" id="1231657"/>
    <lineage>
        <taxon>Eukaryota</taxon>
        <taxon>Fungi</taxon>
        <taxon>Dikarya</taxon>
        <taxon>Ascomycota</taxon>
        <taxon>Pezizomycotina</taxon>
        <taxon>Dothideomycetes</taxon>
        <taxon>Pleosporomycetidae</taxon>
        <taxon>Pleosporales</taxon>
        <taxon>Lindgomycetaceae</taxon>
        <taxon>Clohesyomyces</taxon>
    </lineage>
</organism>
<proteinExistence type="predicted"/>
<dbReference type="EMBL" id="MCFA01000130">
    <property type="protein sequence ID" value="ORY04965.1"/>
    <property type="molecule type" value="Genomic_DNA"/>
</dbReference>
<dbReference type="Proteomes" id="UP000193144">
    <property type="component" value="Unassembled WGS sequence"/>
</dbReference>
<comment type="caution">
    <text evidence="1">The sequence shown here is derived from an EMBL/GenBank/DDBJ whole genome shotgun (WGS) entry which is preliminary data.</text>
</comment>
<accession>A0A1Y1Z590</accession>
<reference evidence="1 2" key="1">
    <citation type="submission" date="2016-07" db="EMBL/GenBank/DDBJ databases">
        <title>Pervasive Adenine N6-methylation of Active Genes in Fungi.</title>
        <authorList>
            <consortium name="DOE Joint Genome Institute"/>
            <person name="Mondo S.J."/>
            <person name="Dannebaum R.O."/>
            <person name="Kuo R.C."/>
            <person name="Labutti K."/>
            <person name="Haridas S."/>
            <person name="Kuo A."/>
            <person name="Salamov A."/>
            <person name="Ahrendt S.R."/>
            <person name="Lipzen A."/>
            <person name="Sullivan W."/>
            <person name="Andreopoulos W.B."/>
            <person name="Clum A."/>
            <person name="Lindquist E."/>
            <person name="Daum C."/>
            <person name="Ramamoorthy G.K."/>
            <person name="Gryganskyi A."/>
            <person name="Culley D."/>
            <person name="Magnuson J.K."/>
            <person name="James T.Y."/>
            <person name="O'Malley M.A."/>
            <person name="Stajich J.E."/>
            <person name="Spatafora J.W."/>
            <person name="Visel A."/>
            <person name="Grigoriev I.V."/>
        </authorList>
    </citation>
    <scope>NUCLEOTIDE SEQUENCE [LARGE SCALE GENOMIC DNA]</scope>
    <source>
        <strain evidence="1 2">CBS 115471</strain>
    </source>
</reference>
<evidence type="ECO:0000313" key="1">
    <source>
        <dbReference type="EMBL" id="ORY04965.1"/>
    </source>
</evidence>